<dbReference type="Proteomes" id="UP000293874">
    <property type="component" value="Unassembled WGS sequence"/>
</dbReference>
<comment type="similarity">
    <text evidence="1 4">Belongs to the glycosyl hydrolase 28 family.</text>
</comment>
<evidence type="ECO:0000256" key="5">
    <source>
        <dbReference type="SAM" id="SignalP"/>
    </source>
</evidence>
<dbReference type="PANTHER" id="PTHR33886">
    <property type="entry name" value="UNSATURATED RHAMNOGALACTURONAN HYDROLASE (EUROFUNG)"/>
    <property type="match status" value="1"/>
</dbReference>
<comment type="caution">
    <text evidence="7">The sequence shown here is derived from an EMBL/GenBank/DDBJ whole genome shotgun (WGS) entry which is preliminary data.</text>
</comment>
<evidence type="ECO:0000259" key="6">
    <source>
        <dbReference type="Pfam" id="PF12708"/>
    </source>
</evidence>
<dbReference type="Gene3D" id="1.50.10.10">
    <property type="match status" value="1"/>
</dbReference>
<dbReference type="Pfam" id="PF00295">
    <property type="entry name" value="Glyco_hydro_28"/>
    <property type="match status" value="1"/>
</dbReference>
<keyword evidence="5" id="KW-0732">Signal</keyword>
<evidence type="ECO:0000313" key="7">
    <source>
        <dbReference type="EMBL" id="RZS74763.1"/>
    </source>
</evidence>
<dbReference type="InterPro" id="IPR024535">
    <property type="entry name" value="RHGA/B-epi-like_pectate_lyase"/>
</dbReference>
<dbReference type="SMART" id="SM00710">
    <property type="entry name" value="PbH1"/>
    <property type="match status" value="7"/>
</dbReference>
<dbReference type="GO" id="GO:0005975">
    <property type="term" value="P:carbohydrate metabolic process"/>
    <property type="evidence" value="ECO:0007669"/>
    <property type="project" value="InterPro"/>
</dbReference>
<accession>A0A4Q7N0H0</accession>
<keyword evidence="3 4" id="KW-0326">Glycosidase</keyword>
<dbReference type="Gene3D" id="2.160.20.10">
    <property type="entry name" value="Single-stranded right-handed beta-helix, Pectin lyase-like"/>
    <property type="match status" value="1"/>
</dbReference>
<dbReference type="InterPro" id="IPR006626">
    <property type="entry name" value="PbH1"/>
</dbReference>
<dbReference type="AlphaFoldDB" id="A0A4Q7N0H0"/>
<feature type="signal peptide" evidence="5">
    <location>
        <begin position="1"/>
        <end position="21"/>
    </location>
</feature>
<dbReference type="InterPro" id="IPR008928">
    <property type="entry name" value="6-hairpin_glycosidase_sf"/>
</dbReference>
<dbReference type="SUPFAM" id="SSF51126">
    <property type="entry name" value="Pectin lyase-like"/>
    <property type="match status" value="1"/>
</dbReference>
<dbReference type="SUPFAM" id="SSF48208">
    <property type="entry name" value="Six-hairpin glycosidases"/>
    <property type="match status" value="1"/>
</dbReference>
<dbReference type="EMBL" id="SGXA01000001">
    <property type="protein sequence ID" value="RZS74763.1"/>
    <property type="molecule type" value="Genomic_DNA"/>
</dbReference>
<protein>
    <submittedName>
        <fullName evidence="7">Rhamnogalacturonyl hydrolase YesR</fullName>
    </submittedName>
</protein>
<dbReference type="RefSeq" id="WP_225979807.1">
    <property type="nucleotide sequence ID" value="NZ_CP042431.1"/>
</dbReference>
<dbReference type="Pfam" id="PF12708">
    <property type="entry name" value="Pect-lyase_RHGA_epim"/>
    <property type="match status" value="1"/>
</dbReference>
<evidence type="ECO:0000256" key="2">
    <source>
        <dbReference type="ARBA" id="ARBA00022801"/>
    </source>
</evidence>
<organism evidence="7 8">
    <name type="scientific">Pseudobacter ginsenosidimutans</name>
    <dbReference type="NCBI Taxonomy" id="661488"/>
    <lineage>
        <taxon>Bacteria</taxon>
        <taxon>Pseudomonadati</taxon>
        <taxon>Bacteroidota</taxon>
        <taxon>Chitinophagia</taxon>
        <taxon>Chitinophagales</taxon>
        <taxon>Chitinophagaceae</taxon>
        <taxon>Pseudobacter</taxon>
    </lineage>
</organism>
<evidence type="ECO:0000256" key="3">
    <source>
        <dbReference type="ARBA" id="ARBA00023295"/>
    </source>
</evidence>
<name>A0A4Q7N0H0_9BACT</name>
<dbReference type="Pfam" id="PF07470">
    <property type="entry name" value="Glyco_hydro_88"/>
    <property type="match status" value="1"/>
</dbReference>
<keyword evidence="2 4" id="KW-0378">Hydrolase</keyword>
<dbReference type="PANTHER" id="PTHR33886:SF8">
    <property type="entry name" value="UNSATURATED RHAMNOGALACTURONAN HYDROLASE (EUROFUNG)"/>
    <property type="match status" value="1"/>
</dbReference>
<evidence type="ECO:0000256" key="4">
    <source>
        <dbReference type="RuleBase" id="RU361169"/>
    </source>
</evidence>
<dbReference type="InterPro" id="IPR010905">
    <property type="entry name" value="Glyco_hydro_88"/>
</dbReference>
<dbReference type="InterPro" id="IPR011050">
    <property type="entry name" value="Pectin_lyase_fold/virulence"/>
</dbReference>
<keyword evidence="8" id="KW-1185">Reference proteome</keyword>
<feature type="domain" description="Rhamnogalacturonase A/B/Epimerase-like pectate lyase" evidence="6">
    <location>
        <begin position="39"/>
        <end position="91"/>
    </location>
</feature>
<feature type="chain" id="PRO_5020342979" evidence="5">
    <location>
        <begin position="22"/>
        <end position="857"/>
    </location>
</feature>
<dbReference type="InterPro" id="IPR052043">
    <property type="entry name" value="PolySaccharide_Degr_Enz"/>
</dbReference>
<evidence type="ECO:0000313" key="8">
    <source>
        <dbReference type="Proteomes" id="UP000293874"/>
    </source>
</evidence>
<evidence type="ECO:0000256" key="1">
    <source>
        <dbReference type="ARBA" id="ARBA00008834"/>
    </source>
</evidence>
<dbReference type="InterPro" id="IPR012334">
    <property type="entry name" value="Pectin_lyas_fold"/>
</dbReference>
<dbReference type="GO" id="GO:0004650">
    <property type="term" value="F:polygalacturonase activity"/>
    <property type="evidence" value="ECO:0007669"/>
    <property type="project" value="InterPro"/>
</dbReference>
<sequence length="857" mass="96106">MKKRIVSIWIMLITGAGVSQAQQLPVIRETSFRKDTVLITAFGAKSDGSTLCTNAINNAIDAIAAKGGGVVVIPAGLWISGPVTLKSNVNLHLQYNALLQFTTDFSQYLLVEGNWEGLPQMRNQSPVSATGQENIALTGNGIIDGGGDAWRMVKREKLTESQWKSLVASGGMLSEDKRTWYPSIQSYKGSLLKNPGAIEPGKDAAFYNNVKDFLRPNLLVLTNCKRILLEGLIIQNSPAWCLHPLMSEDIVVRNITVRNPWYAQNGDGIDVESCKNVLIENSVFDVGDDALCMKSGRDEAGRKRGIPTQDMIIRNCVVYHAHGGFVVGSEMSGGVKNIHVSNCTFIGTDIGLRFKSARGRGGLVENIFIDQIAMRDIVGEAILFDMYYMAKDPVPLSGEKRETPRAELLPVNEGTPEFRNISISNVVVNGAPKAIFLRGLPEMPVKNITLKNMRFVTETYLEAVDTIGIRLENIQWQSSRIAASTWGEKLSQTAMRIWPDSFSLEGDKTAKWRYDLGVILKGMEAVWKQNKQQEYFNYIKKMMDFYVDQNGKIKGYKKDEFNIDHVNNGKNILFLYEETGNEKYRKAADLLRDQLRHHPRTKSGGFWHKEIYPWQMWLDGLYMGQPFYAQYAKLFNEPEAFNDITRQFVLMEQYARDKKTGLLYHGWDESREQRWANKKTGQSPNFWGRALGWYGMAMVDALDYFPANHPGRDSVIGILNRYAKAVVNYQDAGSGTWWDVVDKKNAPGNYHESSASSMIVYTLAKGIRMKYLPASYNKAVQKGFDGIISEFIEKDTNGGINLKGTVAVSGLGGNPYRDGSYEYYIREPVITNDPKGMGAFIKCAAEMELMRQTGGRP</sequence>
<gene>
    <name evidence="7" type="ORF">EV199_0614</name>
</gene>
<proteinExistence type="inferred from homology"/>
<dbReference type="InterPro" id="IPR012341">
    <property type="entry name" value="6hp_glycosidase-like_sf"/>
</dbReference>
<reference evidence="7 8" key="1">
    <citation type="submission" date="2019-02" db="EMBL/GenBank/DDBJ databases">
        <title>Genomic Encyclopedia of Type Strains, Phase IV (KMG-IV): sequencing the most valuable type-strain genomes for metagenomic binning, comparative biology and taxonomic classification.</title>
        <authorList>
            <person name="Goeker M."/>
        </authorList>
    </citation>
    <scope>NUCLEOTIDE SEQUENCE [LARGE SCALE GENOMIC DNA]</scope>
    <source>
        <strain evidence="7 8">DSM 18116</strain>
    </source>
</reference>
<dbReference type="InterPro" id="IPR000743">
    <property type="entry name" value="Glyco_hydro_28"/>
</dbReference>